<dbReference type="InterPro" id="IPR007457">
    <property type="entry name" value="Fe_traffick_prot_YggX"/>
</dbReference>
<comment type="similarity">
    <text evidence="2">Belongs to the Fe(2+)-trafficking protein family.</text>
</comment>
<name>A0A8J2Z2X6_9GAMM</name>
<reference evidence="3" key="2">
    <citation type="submission" date="2020-09" db="EMBL/GenBank/DDBJ databases">
        <authorList>
            <person name="Sun Q."/>
            <person name="Zhou Y."/>
        </authorList>
    </citation>
    <scope>NUCLEOTIDE SEQUENCE</scope>
    <source>
        <strain evidence="3">CGMCC 1.15758</strain>
    </source>
</reference>
<evidence type="ECO:0000256" key="2">
    <source>
        <dbReference type="HAMAP-Rule" id="MF_00686"/>
    </source>
</evidence>
<dbReference type="Gene3D" id="1.10.3880.10">
    <property type="entry name" value="Fe(II) trafficking protein YggX"/>
    <property type="match status" value="1"/>
</dbReference>
<evidence type="ECO:0000313" key="4">
    <source>
        <dbReference type="Proteomes" id="UP000636949"/>
    </source>
</evidence>
<dbReference type="AlphaFoldDB" id="A0A8J2Z2X6"/>
<comment type="function">
    <text evidence="2">Could be a mediator in iron transactions between iron acquisition and iron-requiring processes, such as synthesis and/or repair of Fe-S clusters in biosynthetic enzymes.</text>
</comment>
<comment type="caution">
    <text evidence="3">The sequence shown here is derived from an EMBL/GenBank/DDBJ whole genome shotgun (WGS) entry which is preliminary data.</text>
</comment>
<keyword evidence="4" id="KW-1185">Reference proteome</keyword>
<evidence type="ECO:0000256" key="1">
    <source>
        <dbReference type="ARBA" id="ARBA00023004"/>
    </source>
</evidence>
<dbReference type="NCBIfam" id="NF003817">
    <property type="entry name" value="PRK05408.1"/>
    <property type="match status" value="1"/>
</dbReference>
<sequence length="88" mass="10230">MTDIFCEKLKQQGTAMQYAPIPGELGQRIFKSISQEAWSKWLDHQTILINEYRLNLLEPEAKKFLMTEMEKFLFGEGSEKPDAFSTPE</sequence>
<dbReference type="OrthoDB" id="9804318at2"/>
<reference evidence="3" key="1">
    <citation type="journal article" date="2014" name="Int. J. Syst. Evol. Microbiol.">
        <title>Complete genome sequence of Corynebacterium casei LMG S-19264T (=DSM 44701T), isolated from a smear-ripened cheese.</title>
        <authorList>
            <consortium name="US DOE Joint Genome Institute (JGI-PGF)"/>
            <person name="Walter F."/>
            <person name="Albersmeier A."/>
            <person name="Kalinowski J."/>
            <person name="Ruckert C."/>
        </authorList>
    </citation>
    <scope>NUCLEOTIDE SEQUENCE</scope>
    <source>
        <strain evidence="3">CGMCC 1.15758</strain>
    </source>
</reference>
<dbReference type="SUPFAM" id="SSF111148">
    <property type="entry name" value="YggX-like"/>
    <property type="match status" value="1"/>
</dbReference>
<dbReference type="RefSeq" id="WP_117001601.1">
    <property type="nucleotide sequence ID" value="NZ_BMJS01000003.1"/>
</dbReference>
<dbReference type="PIRSF" id="PIRSF029827">
    <property type="entry name" value="Fe_traffic_YggX"/>
    <property type="match status" value="1"/>
</dbReference>
<dbReference type="InterPro" id="IPR036766">
    <property type="entry name" value="Fe_traffick_prot_YggX_sf"/>
</dbReference>
<dbReference type="PANTHER" id="PTHR36965">
    <property type="entry name" value="FE(2+)-TRAFFICKING PROTEIN-RELATED"/>
    <property type="match status" value="1"/>
</dbReference>
<dbReference type="GO" id="GO:0034599">
    <property type="term" value="P:cellular response to oxidative stress"/>
    <property type="evidence" value="ECO:0007669"/>
    <property type="project" value="TreeGrafter"/>
</dbReference>
<organism evidence="3 4">
    <name type="scientific">Cysteiniphilum litorale</name>
    <dbReference type="NCBI Taxonomy" id="2056700"/>
    <lineage>
        <taxon>Bacteria</taxon>
        <taxon>Pseudomonadati</taxon>
        <taxon>Pseudomonadota</taxon>
        <taxon>Gammaproteobacteria</taxon>
        <taxon>Thiotrichales</taxon>
        <taxon>Fastidiosibacteraceae</taxon>
        <taxon>Cysteiniphilum</taxon>
    </lineage>
</organism>
<dbReference type="GO" id="GO:0005829">
    <property type="term" value="C:cytosol"/>
    <property type="evidence" value="ECO:0007669"/>
    <property type="project" value="TreeGrafter"/>
</dbReference>
<proteinExistence type="inferred from homology"/>
<dbReference type="PANTHER" id="PTHR36965:SF1">
    <property type="entry name" value="FE(2+)-TRAFFICKING PROTEIN-RELATED"/>
    <property type="match status" value="1"/>
</dbReference>
<gene>
    <name evidence="3" type="ORF">GCM10010995_05090</name>
</gene>
<dbReference type="EMBL" id="BMJS01000003">
    <property type="protein sequence ID" value="GGF90774.1"/>
    <property type="molecule type" value="Genomic_DNA"/>
</dbReference>
<dbReference type="GO" id="GO:0005506">
    <property type="term" value="F:iron ion binding"/>
    <property type="evidence" value="ECO:0007669"/>
    <property type="project" value="UniProtKB-UniRule"/>
</dbReference>
<keyword evidence="1 2" id="KW-0408">Iron</keyword>
<evidence type="ECO:0000313" key="3">
    <source>
        <dbReference type="EMBL" id="GGF90774.1"/>
    </source>
</evidence>
<dbReference type="Pfam" id="PF04362">
    <property type="entry name" value="Iron_traffic"/>
    <property type="match status" value="1"/>
</dbReference>
<dbReference type="Proteomes" id="UP000636949">
    <property type="component" value="Unassembled WGS sequence"/>
</dbReference>
<protein>
    <recommendedName>
        <fullName evidence="2">Probable Fe(2+)-trafficking protein</fullName>
    </recommendedName>
</protein>
<dbReference type="HAMAP" id="MF_00686">
    <property type="entry name" value="Fe_traffic_YggX"/>
    <property type="match status" value="1"/>
</dbReference>
<accession>A0A8J2Z2X6</accession>